<feature type="chain" id="PRO_5042123630" evidence="1">
    <location>
        <begin position="23"/>
        <end position="115"/>
    </location>
</feature>
<keyword evidence="1" id="KW-0732">Signal</keyword>
<feature type="signal peptide" evidence="1">
    <location>
        <begin position="1"/>
        <end position="22"/>
    </location>
</feature>
<dbReference type="AlphaFoldDB" id="A0AAD6RK29"/>
<protein>
    <submittedName>
        <fullName evidence="2">Uncharacterized protein</fullName>
    </submittedName>
</protein>
<dbReference type="EMBL" id="JAQIZT010000001">
    <property type="protein sequence ID" value="KAJ7009582.1"/>
    <property type="molecule type" value="Genomic_DNA"/>
</dbReference>
<gene>
    <name evidence="2" type="ORF">NC653_000314</name>
</gene>
<sequence>MMVAFCAALLVMLDGMMEEVFATFSSCKTGLFHMMKSPVTLHLTAPDHGMSLNSLILIWESHIDQNLTHWRNEEPIPEAWRLFREQSDVKVDLSGCPMTAALEKKDSGKVTLAKT</sequence>
<comment type="caution">
    <text evidence="2">The sequence shown here is derived from an EMBL/GenBank/DDBJ whole genome shotgun (WGS) entry which is preliminary data.</text>
</comment>
<dbReference type="Proteomes" id="UP001164929">
    <property type="component" value="Chromosome 1"/>
</dbReference>
<organism evidence="2 3">
    <name type="scientific">Populus alba x Populus x berolinensis</name>
    <dbReference type="NCBI Taxonomy" id="444605"/>
    <lineage>
        <taxon>Eukaryota</taxon>
        <taxon>Viridiplantae</taxon>
        <taxon>Streptophyta</taxon>
        <taxon>Embryophyta</taxon>
        <taxon>Tracheophyta</taxon>
        <taxon>Spermatophyta</taxon>
        <taxon>Magnoliopsida</taxon>
        <taxon>eudicotyledons</taxon>
        <taxon>Gunneridae</taxon>
        <taxon>Pentapetalae</taxon>
        <taxon>rosids</taxon>
        <taxon>fabids</taxon>
        <taxon>Malpighiales</taxon>
        <taxon>Salicaceae</taxon>
        <taxon>Saliceae</taxon>
        <taxon>Populus</taxon>
    </lineage>
</organism>
<accession>A0AAD6RK29</accession>
<reference evidence="2 3" key="1">
    <citation type="journal article" date="2023" name="Mol. Ecol. Resour.">
        <title>Chromosome-level genome assembly of a triploid poplar Populus alba 'Berolinensis'.</title>
        <authorList>
            <person name="Chen S."/>
            <person name="Yu Y."/>
            <person name="Wang X."/>
            <person name="Wang S."/>
            <person name="Zhang T."/>
            <person name="Zhou Y."/>
            <person name="He R."/>
            <person name="Meng N."/>
            <person name="Wang Y."/>
            <person name="Liu W."/>
            <person name="Liu Z."/>
            <person name="Liu J."/>
            <person name="Guo Q."/>
            <person name="Huang H."/>
            <person name="Sederoff R.R."/>
            <person name="Wang G."/>
            <person name="Qu G."/>
            <person name="Chen S."/>
        </authorList>
    </citation>
    <scope>NUCLEOTIDE SEQUENCE [LARGE SCALE GENOMIC DNA]</scope>
    <source>
        <strain evidence="2">SC-2020</strain>
    </source>
</reference>
<keyword evidence="3" id="KW-1185">Reference proteome</keyword>
<evidence type="ECO:0000313" key="3">
    <source>
        <dbReference type="Proteomes" id="UP001164929"/>
    </source>
</evidence>
<evidence type="ECO:0000256" key="1">
    <source>
        <dbReference type="SAM" id="SignalP"/>
    </source>
</evidence>
<proteinExistence type="predicted"/>
<name>A0AAD6RK29_9ROSI</name>
<evidence type="ECO:0000313" key="2">
    <source>
        <dbReference type="EMBL" id="KAJ7009582.1"/>
    </source>
</evidence>